<dbReference type="Proteomes" id="UP000031586">
    <property type="component" value="Unassembled WGS sequence"/>
</dbReference>
<dbReference type="AlphaFoldDB" id="A0A0C1Z6Q0"/>
<evidence type="ECO:0000313" key="2">
    <source>
        <dbReference type="Proteomes" id="UP000031586"/>
    </source>
</evidence>
<gene>
    <name evidence="1" type="ORF">H735_16905</name>
</gene>
<accession>A0A0C1Z6Q0</accession>
<dbReference type="PATRIC" id="fig|1229493.5.peg.2531"/>
<dbReference type="RefSeq" id="WP_005439292.1">
    <property type="nucleotide sequence ID" value="NZ_BAOH01000112.1"/>
</dbReference>
<name>A0A0C1Z6Q0_9VIBR</name>
<protein>
    <submittedName>
        <fullName evidence="1">Uncharacterized protein</fullName>
    </submittedName>
</protein>
<organism evidence="1 2">
    <name type="scientific">Vibrio owensii CAIM 1854 = LMG 25443</name>
    <dbReference type="NCBI Taxonomy" id="1229493"/>
    <lineage>
        <taxon>Bacteria</taxon>
        <taxon>Pseudomonadati</taxon>
        <taxon>Pseudomonadota</taxon>
        <taxon>Gammaproteobacteria</taxon>
        <taxon>Vibrionales</taxon>
        <taxon>Vibrionaceae</taxon>
        <taxon>Vibrio</taxon>
    </lineage>
</organism>
<sequence length="86" mass="9707">MQCGIFDVMRIENKANPYVTSSQLDLKNASRYMNLAFKANRIDVSAELSTQTGKPTMVIKNEDGAVVRRIDGQKIINKMNHVDTYV</sequence>
<reference evidence="1 2" key="1">
    <citation type="submission" date="2014-07" db="EMBL/GenBank/DDBJ databases">
        <title>Unique and conserved regions in Vibrio harveyi and related species in comparison with the shrimp pathogen Vibrio harveyi CAIM 1792.</title>
        <authorList>
            <person name="Espinoza-Valles I."/>
            <person name="Vora G."/>
            <person name="Leekitcharoenphon P."/>
            <person name="Ussery D."/>
            <person name="Hoj L."/>
            <person name="Gomez-Gil B."/>
        </authorList>
    </citation>
    <scope>NUCLEOTIDE SEQUENCE [LARGE SCALE GENOMIC DNA]</scope>
    <source>
        <strain evidence="2">CAIM 1854 / LMG 25443</strain>
    </source>
</reference>
<comment type="caution">
    <text evidence="1">The sequence shown here is derived from an EMBL/GenBank/DDBJ whole genome shotgun (WGS) entry which is preliminary data.</text>
</comment>
<dbReference type="EMBL" id="JPRD01000028">
    <property type="protein sequence ID" value="KIF51834.1"/>
    <property type="molecule type" value="Genomic_DNA"/>
</dbReference>
<proteinExistence type="predicted"/>
<evidence type="ECO:0000313" key="1">
    <source>
        <dbReference type="EMBL" id="KIF51834.1"/>
    </source>
</evidence>